<dbReference type="InterPro" id="IPR048367">
    <property type="entry name" value="TNP-like_RNaseH_C"/>
</dbReference>
<evidence type="ECO:0000256" key="5">
    <source>
        <dbReference type="PROSITE-ProRule" id="PRU00309"/>
    </source>
</evidence>
<keyword evidence="10" id="KW-1185">Reference proteome</keyword>
<dbReference type="InterPro" id="IPR006612">
    <property type="entry name" value="THAP_Znf"/>
</dbReference>
<keyword evidence="6" id="KW-0175">Coiled coil</keyword>
<evidence type="ECO:0000256" key="2">
    <source>
        <dbReference type="ARBA" id="ARBA00022771"/>
    </source>
</evidence>
<keyword evidence="2 5" id="KW-0863">Zinc-finger</keyword>
<keyword evidence="3" id="KW-0862">Zinc</keyword>
<feature type="coiled-coil region" evidence="6">
    <location>
        <begin position="285"/>
        <end position="319"/>
    </location>
</feature>
<evidence type="ECO:0000256" key="3">
    <source>
        <dbReference type="ARBA" id="ARBA00022833"/>
    </source>
</evidence>
<dbReference type="OrthoDB" id="6485269at2759"/>
<evidence type="ECO:0000256" key="1">
    <source>
        <dbReference type="ARBA" id="ARBA00022723"/>
    </source>
</evidence>
<dbReference type="PANTHER" id="PTHR47577">
    <property type="entry name" value="THAP DOMAIN-CONTAINING PROTEIN 6"/>
    <property type="match status" value="1"/>
</dbReference>
<dbReference type="EMBL" id="NNAY01007547">
    <property type="protein sequence ID" value="OXU16304.1"/>
    <property type="molecule type" value="Genomic_DNA"/>
</dbReference>
<reference evidence="9 10" key="1">
    <citation type="journal article" date="2017" name="Curr. Biol.">
        <title>The Evolution of Venom by Co-option of Single-Copy Genes.</title>
        <authorList>
            <person name="Martinson E.O."/>
            <person name="Mrinalini"/>
            <person name="Kelkar Y.D."/>
            <person name="Chang C.H."/>
            <person name="Werren J.H."/>
        </authorList>
    </citation>
    <scope>NUCLEOTIDE SEQUENCE [LARGE SCALE GENOMIC DNA]</scope>
    <source>
        <strain evidence="9 10">Alberta</strain>
        <tissue evidence="9">Whole body</tissue>
    </source>
</reference>
<dbReference type="AlphaFoldDB" id="A0A232ED82"/>
<dbReference type="GO" id="GO:0003677">
    <property type="term" value="F:DNA binding"/>
    <property type="evidence" value="ECO:0007669"/>
    <property type="project" value="UniProtKB-UniRule"/>
</dbReference>
<dbReference type="STRING" id="543379.A0A232ED82"/>
<evidence type="ECO:0000313" key="9">
    <source>
        <dbReference type="EMBL" id="OXU16304.1"/>
    </source>
</evidence>
<dbReference type="Pfam" id="PF05485">
    <property type="entry name" value="THAP"/>
    <property type="match status" value="1"/>
</dbReference>
<dbReference type="InterPro" id="IPR048365">
    <property type="entry name" value="TNP-like_RNaseH_N"/>
</dbReference>
<dbReference type="Pfam" id="PF21789">
    <property type="entry name" value="TNP-like_RNaseH_C"/>
    <property type="match status" value="1"/>
</dbReference>
<organism evidence="9 10">
    <name type="scientific">Trichomalopsis sarcophagae</name>
    <dbReference type="NCBI Taxonomy" id="543379"/>
    <lineage>
        <taxon>Eukaryota</taxon>
        <taxon>Metazoa</taxon>
        <taxon>Ecdysozoa</taxon>
        <taxon>Arthropoda</taxon>
        <taxon>Hexapoda</taxon>
        <taxon>Insecta</taxon>
        <taxon>Pterygota</taxon>
        <taxon>Neoptera</taxon>
        <taxon>Endopterygota</taxon>
        <taxon>Hymenoptera</taxon>
        <taxon>Apocrita</taxon>
        <taxon>Proctotrupomorpha</taxon>
        <taxon>Chalcidoidea</taxon>
        <taxon>Pteromalidae</taxon>
        <taxon>Pteromalinae</taxon>
        <taxon>Trichomalopsis</taxon>
    </lineage>
</organism>
<comment type="caution">
    <text evidence="9">The sequence shown here is derived from an EMBL/GenBank/DDBJ whole genome shotgun (WGS) entry which is preliminary data.</text>
</comment>
<feature type="region of interest" description="Disordered" evidence="7">
    <location>
        <begin position="1028"/>
        <end position="1059"/>
    </location>
</feature>
<evidence type="ECO:0000313" key="10">
    <source>
        <dbReference type="Proteomes" id="UP000215335"/>
    </source>
</evidence>
<dbReference type="SUPFAM" id="SSF57716">
    <property type="entry name" value="Glucocorticoid receptor-like (DNA-binding domain)"/>
    <property type="match status" value="1"/>
</dbReference>
<proteinExistence type="predicted"/>
<feature type="compositionally biased region" description="Basic residues" evidence="7">
    <location>
        <begin position="1050"/>
        <end position="1059"/>
    </location>
</feature>
<dbReference type="PANTHER" id="PTHR47577:SF2">
    <property type="entry name" value="THAP DOMAIN CONTAINING 9"/>
    <property type="match status" value="1"/>
</dbReference>
<dbReference type="GO" id="GO:0008270">
    <property type="term" value="F:zinc ion binding"/>
    <property type="evidence" value="ECO:0007669"/>
    <property type="project" value="UniProtKB-KW"/>
</dbReference>
<evidence type="ECO:0000256" key="7">
    <source>
        <dbReference type="SAM" id="MobiDB-lite"/>
    </source>
</evidence>
<dbReference type="PROSITE" id="PS50950">
    <property type="entry name" value="ZF_THAP"/>
    <property type="match status" value="1"/>
</dbReference>
<accession>A0A232ED82</accession>
<protein>
    <recommendedName>
        <fullName evidence="8">THAP-type domain-containing protein</fullName>
    </recommendedName>
</protein>
<evidence type="ECO:0000259" key="8">
    <source>
        <dbReference type="PROSITE" id="PS50950"/>
    </source>
</evidence>
<dbReference type="Pfam" id="PF21788">
    <property type="entry name" value="TNP-like_GBD"/>
    <property type="match status" value="1"/>
</dbReference>
<evidence type="ECO:0000256" key="6">
    <source>
        <dbReference type="SAM" id="Coils"/>
    </source>
</evidence>
<name>A0A232ED82_9HYME</name>
<keyword evidence="4 5" id="KW-0238">DNA-binding</keyword>
<keyword evidence="1" id="KW-0479">Metal-binding</keyword>
<dbReference type="Proteomes" id="UP000215335">
    <property type="component" value="Unassembled WGS sequence"/>
</dbReference>
<evidence type="ECO:0000256" key="4">
    <source>
        <dbReference type="ARBA" id="ARBA00023125"/>
    </source>
</evidence>
<gene>
    <name evidence="9" type="ORF">TSAR_006395</name>
</gene>
<dbReference type="Pfam" id="PF21787">
    <property type="entry name" value="TNP-like_RNaseH_N"/>
    <property type="match status" value="1"/>
</dbReference>
<dbReference type="InterPro" id="IPR048366">
    <property type="entry name" value="TNP-like_GBD"/>
</dbReference>
<sequence length="1059" mass="122237">MQSCFVQGCTTKRKKNVKKGEKGLSFFKPTNDEVLRSWQKVIPSGHLLRKHHSICELHFKEEDVEKDFVHHEMPDGSTYRLQKQRPSLKIGSKPCKFPDKNIENTENNRVNVYYTECVAPPNTFYRSVSIVEEIEKQSDKSIMKPSSEGNSVPINECFEKRDLTICGESNNFIQICVSLTQNPQSIVMPSTWIPQVISTGVKCIMWCEWKPGYSGISKRIVLFPDMTVHIYIEESLVHLDYREEIQSCNDITQLISYVSSNIFPCDKIDGLRKLKKRNKISLIKVKKVNEKMKRLKRKIDLLKKRVEEIKTECSKADSKAIENACSQLPKSQQAAVTACFNASKQKDSRGNRYTNEWIYECLLLRIKSRKTYNHLRTHKILVLPCLETLSRYIKVIKGTYGFDEKTFDILRKKTANMNATDVRGILLVDEMKLTKTLTFDRQKLKMEGFTTLGNYTPKNQQGQKGDHALVIMFQPFKGKWVQSLGCFLSRGSANGTVLHQILVEAIILAERAGLKVDGIANDGASWNRAMWDHFGVTEKNVSVEHIVDPTRRLWFFSYFPHLIKCLRNFFSKLNRYDNVWTPDGLVSLKHWYAVLEVESPSNFNLKVNYHLREEHIKPQYYQKMNVALAFQFFGAADAMELLKDQLPQLQDCEGSVKFCRRVKSLIAAMNSRTPMNSLQPGNEAYKNIQSFLQFLQEWEDEAKKENKYEFITDSTCYGLKISLRGALEICNFLVYECGFNYLMMSRLNQDNLERFFGMMRHCCGSNDHPDSALFIQMYKLISTYSLIKPPKGSNVCSGEIVDVLLKIKDIKDEDDRRKQWDAQIDTILDKGLHSDALHKAAELIEEHDYFQCSTSDYVLAYTAGFVARKGKRFARLIQSDRRKTVVCENCIASLSLQENEDVTEHYKLIEMRSRGYLCKPSMTLFRLISTLERATLKIVNTCSINADTLFQITTALHDLSPVPLVGCKDHEIAFTHRIIAFYLTTRMFFITKQANKNDCIEKEKTREERKLSKLSYANNDVVMLQQNDTQAKQKTKRKSNSAVKCPVPQKKQKKTKKIN</sequence>
<feature type="domain" description="THAP-type" evidence="8">
    <location>
        <begin position="1"/>
        <end position="97"/>
    </location>
</feature>